<organism evidence="3 4">
    <name type="scientific">Methylobrevis pamukkalensis</name>
    <dbReference type="NCBI Taxonomy" id="1439726"/>
    <lineage>
        <taxon>Bacteria</taxon>
        <taxon>Pseudomonadati</taxon>
        <taxon>Pseudomonadota</taxon>
        <taxon>Alphaproteobacteria</taxon>
        <taxon>Hyphomicrobiales</taxon>
        <taxon>Pleomorphomonadaceae</taxon>
        <taxon>Methylobrevis</taxon>
    </lineage>
</organism>
<comment type="caution">
    <text evidence="3">The sequence shown here is derived from an EMBL/GenBank/DDBJ whole genome shotgun (WGS) entry which is preliminary data.</text>
</comment>
<proteinExistence type="predicted"/>
<sequence length="130" mass="13823">METAGERLETLAARSARAFIHGTERRRAALDRTARLLDAVSYTAVLGRGFALVRDETGAPLRAVADTKAGQTVSIEFADGRIGARIDGEPPPLVASTEQADPADPPAPETATKRKREKPQRADGGQGTLF</sequence>
<dbReference type="GO" id="GO:0006308">
    <property type="term" value="P:DNA catabolic process"/>
    <property type="evidence" value="ECO:0007669"/>
    <property type="project" value="InterPro"/>
</dbReference>
<evidence type="ECO:0000313" key="3">
    <source>
        <dbReference type="EMBL" id="ODN69295.1"/>
    </source>
</evidence>
<reference evidence="3 4" key="1">
    <citation type="submission" date="2016-07" db="EMBL/GenBank/DDBJ databases">
        <title>Draft Genome Sequence of Methylobrevis pamukkalensis PK2.</title>
        <authorList>
            <person name="Vasilenko O.V."/>
            <person name="Doronina N.V."/>
            <person name="Shmareva M.N."/>
            <person name="Tarlachkov S.V."/>
            <person name="Mustakhimov I."/>
            <person name="Trotsenko Y.A."/>
        </authorList>
    </citation>
    <scope>NUCLEOTIDE SEQUENCE [LARGE SCALE GENOMIC DNA]</scope>
    <source>
        <strain evidence="3 4">PK2</strain>
    </source>
</reference>
<feature type="region of interest" description="Disordered" evidence="1">
    <location>
        <begin position="81"/>
        <end position="130"/>
    </location>
</feature>
<protein>
    <submittedName>
        <fullName evidence="3">Exodeoxyribonuclease VII large subunit</fullName>
    </submittedName>
</protein>
<evidence type="ECO:0000259" key="2">
    <source>
        <dbReference type="Pfam" id="PF02601"/>
    </source>
</evidence>
<dbReference type="InterPro" id="IPR003753">
    <property type="entry name" value="Exonuc_VII_L"/>
</dbReference>
<keyword evidence="4" id="KW-1185">Reference proteome</keyword>
<dbReference type="PANTHER" id="PTHR30008">
    <property type="entry name" value="EXODEOXYRIBONUCLEASE 7 LARGE SUBUNIT"/>
    <property type="match status" value="1"/>
</dbReference>
<dbReference type="InterPro" id="IPR020579">
    <property type="entry name" value="Exonuc_VII_lsu_C"/>
</dbReference>
<gene>
    <name evidence="3" type="ORF">A6302_03415</name>
</gene>
<dbReference type="GO" id="GO:0009318">
    <property type="term" value="C:exodeoxyribonuclease VII complex"/>
    <property type="evidence" value="ECO:0007669"/>
    <property type="project" value="InterPro"/>
</dbReference>
<dbReference type="GO" id="GO:0008855">
    <property type="term" value="F:exodeoxyribonuclease VII activity"/>
    <property type="evidence" value="ECO:0007669"/>
    <property type="project" value="InterPro"/>
</dbReference>
<dbReference type="PANTHER" id="PTHR30008:SF0">
    <property type="entry name" value="EXODEOXYRIBONUCLEASE 7 LARGE SUBUNIT"/>
    <property type="match status" value="1"/>
</dbReference>
<dbReference type="AlphaFoldDB" id="A0A1E3GZE1"/>
<accession>A0A1E3GZE1</accession>
<name>A0A1E3GZE1_9HYPH</name>
<evidence type="ECO:0000313" key="4">
    <source>
        <dbReference type="Proteomes" id="UP000094622"/>
    </source>
</evidence>
<dbReference type="EMBL" id="MCRJ01000099">
    <property type="protein sequence ID" value="ODN69295.1"/>
    <property type="molecule type" value="Genomic_DNA"/>
</dbReference>
<dbReference type="Proteomes" id="UP000094622">
    <property type="component" value="Unassembled WGS sequence"/>
</dbReference>
<dbReference type="Pfam" id="PF02601">
    <property type="entry name" value="Exonuc_VII_L"/>
    <property type="match status" value="1"/>
</dbReference>
<feature type="domain" description="Exonuclease VII large subunit C-terminal" evidence="2">
    <location>
        <begin position="3"/>
        <end position="84"/>
    </location>
</feature>
<evidence type="ECO:0000256" key="1">
    <source>
        <dbReference type="SAM" id="MobiDB-lite"/>
    </source>
</evidence>